<dbReference type="InterPro" id="IPR025652">
    <property type="entry name" value="TesB_C"/>
</dbReference>
<evidence type="ECO:0000256" key="4">
    <source>
        <dbReference type="ARBA" id="ARBA00023098"/>
    </source>
</evidence>
<keyword evidence="3" id="KW-0378">Hydrolase</keyword>
<evidence type="ECO:0000259" key="6">
    <source>
        <dbReference type="Pfam" id="PF13622"/>
    </source>
</evidence>
<dbReference type="PANTHER" id="PTHR11066">
    <property type="entry name" value="ACYL-COA THIOESTERASE"/>
    <property type="match status" value="1"/>
</dbReference>
<dbReference type="InterPro" id="IPR029069">
    <property type="entry name" value="HotDog_dom_sf"/>
</dbReference>
<dbReference type="GO" id="GO:0006637">
    <property type="term" value="P:acyl-CoA metabolic process"/>
    <property type="evidence" value="ECO:0007669"/>
    <property type="project" value="InterPro"/>
</dbReference>
<dbReference type="SUPFAM" id="SSF54637">
    <property type="entry name" value="Thioesterase/thiol ester dehydrase-isomerase"/>
    <property type="match status" value="2"/>
</dbReference>
<dbReference type="GO" id="GO:0005782">
    <property type="term" value="C:peroxisomal matrix"/>
    <property type="evidence" value="ECO:0007669"/>
    <property type="project" value="TreeGrafter"/>
</dbReference>
<dbReference type="Pfam" id="PF13622">
    <property type="entry name" value="4HBT_3"/>
    <property type="match status" value="1"/>
</dbReference>
<evidence type="ECO:0000313" key="8">
    <source>
        <dbReference type="Proteomes" id="UP001212152"/>
    </source>
</evidence>
<comment type="caution">
    <text evidence="7">The sequence shown here is derived from an EMBL/GenBank/DDBJ whole genome shotgun (WGS) entry which is preliminary data.</text>
</comment>
<dbReference type="AlphaFoldDB" id="A0AAD5TN22"/>
<evidence type="ECO:0000256" key="1">
    <source>
        <dbReference type="ARBA" id="ARBA00006538"/>
    </source>
</evidence>
<dbReference type="PANTHER" id="PTHR11066:SF34">
    <property type="entry name" value="ACYL-COENZYME A THIOESTERASE 8"/>
    <property type="match status" value="1"/>
</dbReference>
<evidence type="ECO:0000313" key="7">
    <source>
        <dbReference type="EMBL" id="KAJ3180022.1"/>
    </source>
</evidence>
<proteinExistence type="inferred from homology"/>
<comment type="similarity">
    <text evidence="1">Belongs to the C/M/P thioester hydrolase family.</text>
</comment>
<dbReference type="GO" id="GO:0009062">
    <property type="term" value="P:fatty acid catabolic process"/>
    <property type="evidence" value="ECO:0007669"/>
    <property type="project" value="TreeGrafter"/>
</dbReference>
<comment type="subunit">
    <text evidence="2">Homotetramer.</text>
</comment>
<keyword evidence="8" id="KW-1185">Reference proteome</keyword>
<organism evidence="7 8">
    <name type="scientific">Geranomyces variabilis</name>
    <dbReference type="NCBI Taxonomy" id="109894"/>
    <lineage>
        <taxon>Eukaryota</taxon>
        <taxon>Fungi</taxon>
        <taxon>Fungi incertae sedis</taxon>
        <taxon>Chytridiomycota</taxon>
        <taxon>Chytridiomycota incertae sedis</taxon>
        <taxon>Chytridiomycetes</taxon>
        <taxon>Spizellomycetales</taxon>
        <taxon>Powellomycetaceae</taxon>
        <taxon>Geranomyces</taxon>
    </lineage>
</organism>
<dbReference type="Pfam" id="PF02551">
    <property type="entry name" value="Acyl_CoA_thio"/>
    <property type="match status" value="1"/>
</dbReference>
<gene>
    <name evidence="7" type="primary">ACOT8</name>
    <name evidence="7" type="ORF">HDU87_002245</name>
</gene>
<protein>
    <submittedName>
        <fullName evidence="7">Acyl-CoA thioesterase 8</fullName>
    </submittedName>
</protein>
<evidence type="ECO:0000256" key="3">
    <source>
        <dbReference type="ARBA" id="ARBA00022801"/>
    </source>
</evidence>
<feature type="domain" description="Acyl-CoA thioesterase-like N-terminal HotDog" evidence="6">
    <location>
        <begin position="45"/>
        <end position="128"/>
    </location>
</feature>
<reference evidence="7" key="1">
    <citation type="submission" date="2020-05" db="EMBL/GenBank/DDBJ databases">
        <title>Phylogenomic resolution of chytrid fungi.</title>
        <authorList>
            <person name="Stajich J.E."/>
            <person name="Amses K."/>
            <person name="Simmons R."/>
            <person name="Seto K."/>
            <person name="Myers J."/>
            <person name="Bonds A."/>
            <person name="Quandt C.A."/>
            <person name="Barry K."/>
            <person name="Liu P."/>
            <person name="Grigoriev I."/>
            <person name="Longcore J.E."/>
            <person name="James T.Y."/>
        </authorList>
    </citation>
    <scope>NUCLEOTIDE SEQUENCE</scope>
    <source>
        <strain evidence="7">JEL0379</strain>
    </source>
</reference>
<dbReference type="FunFam" id="2.40.160.210:FF:000001">
    <property type="entry name" value="Acyl-CoA thioesterase II"/>
    <property type="match status" value="1"/>
</dbReference>
<evidence type="ECO:0000259" key="5">
    <source>
        <dbReference type="Pfam" id="PF02551"/>
    </source>
</evidence>
<dbReference type="Proteomes" id="UP001212152">
    <property type="component" value="Unassembled WGS sequence"/>
</dbReference>
<sequence length="339" mass="38221">MTDNQSPAAGQGATAQEGGRLTTLIEQALGLEEIDINLFRSKILWLPTGARGVFGGQVVGLALSAATKTVSPTYSVNSLHCYFLLPGDNTLPIIFRVERNRDGKSYATRTVRAEQRGKSIFVLMASFQSGEQTVIEHQYPMPDVRPPEELKTTEQKLQHLLDHPRLGQIPKIRQQFKMRLEEPIPIEIRDCHGFQRARDLVYPPKKEPKQYMWMRAKGKLPDDPAFHNCVAAYCSDHYLLTTSILAHGITAFSNPRLNMLASLDHAVWFHAPFRADEWLLYEMESSRTIAGRGLSFGRIFTRDGRLVVSTAQEGVVRVENRVPRQIDDKPAVDARESKL</sequence>
<name>A0AAD5TN22_9FUNG</name>
<keyword evidence="4" id="KW-0443">Lipid metabolism</keyword>
<dbReference type="InterPro" id="IPR042171">
    <property type="entry name" value="Acyl-CoA_hotdog"/>
</dbReference>
<dbReference type="Gene3D" id="2.40.160.210">
    <property type="entry name" value="Acyl-CoA thioesterase, double hotdog domain"/>
    <property type="match status" value="1"/>
</dbReference>
<accession>A0AAD5TN22</accession>
<dbReference type="InterPro" id="IPR003703">
    <property type="entry name" value="Acyl_CoA_thio"/>
</dbReference>
<dbReference type="EMBL" id="JADGJQ010000018">
    <property type="protein sequence ID" value="KAJ3180022.1"/>
    <property type="molecule type" value="Genomic_DNA"/>
</dbReference>
<dbReference type="CDD" id="cd03444">
    <property type="entry name" value="Thioesterase_II_repeat1"/>
    <property type="match status" value="1"/>
</dbReference>
<feature type="domain" description="Acyl-CoA thioesterase 2 C-terminal" evidence="5">
    <location>
        <begin position="208"/>
        <end position="315"/>
    </location>
</feature>
<evidence type="ECO:0000256" key="2">
    <source>
        <dbReference type="ARBA" id="ARBA00011881"/>
    </source>
</evidence>
<dbReference type="GO" id="GO:0047617">
    <property type="term" value="F:fatty acyl-CoA hydrolase activity"/>
    <property type="evidence" value="ECO:0007669"/>
    <property type="project" value="InterPro"/>
</dbReference>
<dbReference type="InterPro" id="IPR049449">
    <property type="entry name" value="TesB_ACOT8-like_N"/>
</dbReference>
<dbReference type="CDD" id="cd03445">
    <property type="entry name" value="Thioesterase_II_repeat2"/>
    <property type="match status" value="1"/>
</dbReference>